<evidence type="ECO:0000313" key="3">
    <source>
        <dbReference type="Proteomes" id="UP000003803"/>
    </source>
</evidence>
<keyword evidence="1" id="KW-0472">Membrane</keyword>
<feature type="transmembrane region" description="Helical" evidence="1">
    <location>
        <begin position="20"/>
        <end position="41"/>
    </location>
</feature>
<proteinExistence type="predicted"/>
<dbReference type="HOGENOM" id="CLU_3039800_0_0_9"/>
<reference evidence="2" key="1">
    <citation type="submission" date="2007-11" db="EMBL/GenBank/DDBJ databases">
        <authorList>
            <person name="Fulton L."/>
            <person name="Clifton S."/>
            <person name="Fulton B."/>
            <person name="Xu J."/>
            <person name="Minx P."/>
            <person name="Pepin K.H."/>
            <person name="Johnson M."/>
            <person name="Thiruvilangam P."/>
            <person name="Bhonagiri V."/>
            <person name="Nash W.E."/>
            <person name="Mardis E.R."/>
            <person name="Wilson R.K."/>
        </authorList>
    </citation>
    <scope>NUCLEOTIDE SEQUENCE [LARGE SCALE GENOMIC DNA]</scope>
    <source>
        <strain evidence="2">DSM 17241</strain>
    </source>
</reference>
<organism evidence="2 3">
    <name type="scientific">Anaerotruncus colihominis DSM 17241</name>
    <dbReference type="NCBI Taxonomy" id="445972"/>
    <lineage>
        <taxon>Bacteria</taxon>
        <taxon>Bacillati</taxon>
        <taxon>Bacillota</taxon>
        <taxon>Clostridia</taxon>
        <taxon>Eubacteriales</taxon>
        <taxon>Oscillospiraceae</taxon>
        <taxon>Anaerotruncus</taxon>
    </lineage>
</organism>
<evidence type="ECO:0000313" key="2">
    <source>
        <dbReference type="EMBL" id="EDS12019.1"/>
    </source>
</evidence>
<reference evidence="2" key="2">
    <citation type="submission" date="2013-09" db="EMBL/GenBank/DDBJ databases">
        <title>Draft genome sequence of Anaerotruncus colihominis(DSM 17241).</title>
        <authorList>
            <person name="Sudarsanam P."/>
            <person name="Ley R."/>
            <person name="Guruge J."/>
            <person name="Turnbaugh P.J."/>
            <person name="Mahowald M."/>
            <person name="Liep D."/>
            <person name="Gordon J."/>
        </authorList>
    </citation>
    <scope>NUCLEOTIDE SEQUENCE</scope>
    <source>
        <strain evidence="2">DSM 17241</strain>
    </source>
</reference>
<dbReference type="AlphaFoldDB" id="B0P8Z2"/>
<keyword evidence="1" id="KW-0812">Transmembrane</keyword>
<protein>
    <submittedName>
        <fullName evidence="2">Uncharacterized protein</fullName>
    </submittedName>
</protein>
<comment type="caution">
    <text evidence="2">The sequence shown here is derived from an EMBL/GenBank/DDBJ whole genome shotgun (WGS) entry which is preliminary data.</text>
</comment>
<name>B0P8Z2_9FIRM</name>
<sequence length="54" mass="6456">MIFIFSVQHGCRLLKKLQSVTFIIISTNNFTFCIFLIYTIPQKIRKSRGKREIY</sequence>
<keyword evidence="1" id="KW-1133">Transmembrane helix</keyword>
<gene>
    <name evidence="2" type="ORF">ANACOL_01239</name>
</gene>
<evidence type="ECO:0000256" key="1">
    <source>
        <dbReference type="SAM" id="Phobius"/>
    </source>
</evidence>
<dbReference type="Proteomes" id="UP000003803">
    <property type="component" value="Unassembled WGS sequence"/>
</dbReference>
<dbReference type="EMBL" id="ABGD02000008">
    <property type="protein sequence ID" value="EDS12019.1"/>
    <property type="molecule type" value="Genomic_DNA"/>
</dbReference>
<keyword evidence="3" id="KW-1185">Reference proteome</keyword>
<accession>B0P8Z2</accession>